<feature type="signal peptide" evidence="5">
    <location>
        <begin position="1"/>
        <end position="23"/>
    </location>
</feature>
<dbReference type="PROSITE" id="PS51935">
    <property type="entry name" value="NLPC_P60"/>
    <property type="match status" value="1"/>
</dbReference>
<sequence length="255" mass="27709">MPKIMICLGLSCLLAIVAGCSHPSRVHQQSVQEPAKLTTERQTDNRMSNWNLTIKDAELYTGDLGIGLPAKAPQTKSQEVGGQPSSITSNSATMMQVFPDTSVVPKSGGIVENVIDTAMTYLGTAYEYGSNRADPSTFDCSDFTHWAYLYALGMDLPTDSRGQAAYVETFSGRKYTDVQLAQRGDLLFFISYRGNTAADYAGLDASQKVITHTGIYLGDGKIIHTASQKTGGVRIDQIFDNHLQYRFVVGGSVLE</sequence>
<comment type="similarity">
    <text evidence="1">Belongs to the peptidase C40 family.</text>
</comment>
<dbReference type="InterPro" id="IPR051202">
    <property type="entry name" value="Peptidase_C40"/>
</dbReference>
<evidence type="ECO:0000256" key="5">
    <source>
        <dbReference type="SAM" id="SignalP"/>
    </source>
</evidence>
<dbReference type="PANTHER" id="PTHR47053">
    <property type="entry name" value="MUREIN DD-ENDOPEPTIDASE MEPH-RELATED"/>
    <property type="match status" value="1"/>
</dbReference>
<dbReference type="RefSeq" id="WP_229757833.1">
    <property type="nucleotide sequence ID" value="NZ_BMHE01000034.1"/>
</dbReference>
<comment type="caution">
    <text evidence="7">The sequence shown here is derived from an EMBL/GenBank/DDBJ whole genome shotgun (WGS) entry which is preliminary data.</text>
</comment>
<keyword evidence="3" id="KW-0378">Hydrolase</keyword>
<organism evidence="7 8">
    <name type="scientific">Paenibacillus marchantiophytorum</name>
    <dbReference type="NCBI Taxonomy" id="1619310"/>
    <lineage>
        <taxon>Bacteria</taxon>
        <taxon>Bacillati</taxon>
        <taxon>Bacillota</taxon>
        <taxon>Bacilli</taxon>
        <taxon>Bacillales</taxon>
        <taxon>Paenibacillaceae</taxon>
        <taxon>Paenibacillus</taxon>
    </lineage>
</organism>
<evidence type="ECO:0000256" key="2">
    <source>
        <dbReference type="ARBA" id="ARBA00022670"/>
    </source>
</evidence>
<feature type="chain" id="PRO_5045353815" description="NlpC/P60 domain-containing protein" evidence="5">
    <location>
        <begin position="24"/>
        <end position="255"/>
    </location>
</feature>
<feature type="domain" description="NlpC/P60" evidence="6">
    <location>
        <begin position="108"/>
        <end position="255"/>
    </location>
</feature>
<proteinExistence type="inferred from homology"/>
<dbReference type="InterPro" id="IPR000064">
    <property type="entry name" value="NLP_P60_dom"/>
</dbReference>
<dbReference type="SUPFAM" id="SSF54001">
    <property type="entry name" value="Cysteine proteinases"/>
    <property type="match status" value="1"/>
</dbReference>
<dbReference type="Gene3D" id="3.90.1720.10">
    <property type="entry name" value="endopeptidase domain like (from Nostoc punctiforme)"/>
    <property type="match status" value="1"/>
</dbReference>
<reference evidence="8" key="1">
    <citation type="journal article" date="2019" name="Int. J. Syst. Evol. Microbiol.">
        <title>The Global Catalogue of Microorganisms (GCM) 10K type strain sequencing project: providing services to taxonomists for standard genome sequencing and annotation.</title>
        <authorList>
            <consortium name="The Broad Institute Genomics Platform"/>
            <consortium name="The Broad Institute Genome Sequencing Center for Infectious Disease"/>
            <person name="Wu L."/>
            <person name="Ma J."/>
        </authorList>
    </citation>
    <scope>NUCLEOTIDE SEQUENCE [LARGE SCALE GENOMIC DNA]</scope>
    <source>
        <strain evidence="8">CGMCC 1.15043</strain>
    </source>
</reference>
<evidence type="ECO:0000256" key="3">
    <source>
        <dbReference type="ARBA" id="ARBA00022801"/>
    </source>
</evidence>
<dbReference type="Pfam" id="PF00877">
    <property type="entry name" value="NLPC_P60"/>
    <property type="match status" value="1"/>
</dbReference>
<evidence type="ECO:0000259" key="6">
    <source>
        <dbReference type="PROSITE" id="PS51935"/>
    </source>
</evidence>
<keyword evidence="2" id="KW-0645">Protease</keyword>
<gene>
    <name evidence="7" type="ORF">GCM10008018_50820</name>
</gene>
<name>A0ABQ1F3K8_9BACL</name>
<accession>A0ABQ1F3K8</accession>
<keyword evidence="4" id="KW-0788">Thiol protease</keyword>
<dbReference type="InterPro" id="IPR038765">
    <property type="entry name" value="Papain-like_cys_pep_sf"/>
</dbReference>
<keyword evidence="8" id="KW-1185">Reference proteome</keyword>
<evidence type="ECO:0000313" key="8">
    <source>
        <dbReference type="Proteomes" id="UP000615455"/>
    </source>
</evidence>
<evidence type="ECO:0000256" key="1">
    <source>
        <dbReference type="ARBA" id="ARBA00007074"/>
    </source>
</evidence>
<evidence type="ECO:0000256" key="4">
    <source>
        <dbReference type="ARBA" id="ARBA00022807"/>
    </source>
</evidence>
<dbReference type="PROSITE" id="PS51257">
    <property type="entry name" value="PROKAR_LIPOPROTEIN"/>
    <property type="match status" value="1"/>
</dbReference>
<evidence type="ECO:0000313" key="7">
    <source>
        <dbReference type="EMBL" id="GFZ98400.1"/>
    </source>
</evidence>
<dbReference type="Proteomes" id="UP000615455">
    <property type="component" value="Unassembled WGS sequence"/>
</dbReference>
<protein>
    <recommendedName>
        <fullName evidence="6">NlpC/P60 domain-containing protein</fullName>
    </recommendedName>
</protein>
<dbReference type="PANTHER" id="PTHR47053:SF1">
    <property type="entry name" value="MUREIN DD-ENDOPEPTIDASE MEPH-RELATED"/>
    <property type="match status" value="1"/>
</dbReference>
<dbReference type="EMBL" id="BMHE01000034">
    <property type="protein sequence ID" value="GFZ98400.1"/>
    <property type="molecule type" value="Genomic_DNA"/>
</dbReference>
<keyword evidence="5" id="KW-0732">Signal</keyword>